<keyword evidence="1" id="KW-0472">Membrane</keyword>
<evidence type="ECO:0000313" key="3">
    <source>
        <dbReference type="EMBL" id="QCC50243.1"/>
    </source>
</evidence>
<dbReference type="GeneID" id="39846778"/>
<dbReference type="InterPro" id="IPR057169">
    <property type="entry name" value="DUF7847"/>
</dbReference>
<dbReference type="AlphaFoldDB" id="A0A4D6H8N5"/>
<evidence type="ECO:0000259" key="2">
    <source>
        <dbReference type="Pfam" id="PF25231"/>
    </source>
</evidence>
<dbReference type="EMBL" id="CP031310">
    <property type="protein sequence ID" value="QCC50243.1"/>
    <property type="molecule type" value="Genomic_DNA"/>
</dbReference>
<evidence type="ECO:0000313" key="4">
    <source>
        <dbReference type="Proteomes" id="UP000296706"/>
    </source>
</evidence>
<name>A0A4D6H8N5_9EURY</name>
<gene>
    <name evidence="3" type="ORF">DV733_02895</name>
</gene>
<evidence type="ECO:0000256" key="1">
    <source>
        <dbReference type="SAM" id="Phobius"/>
    </source>
</evidence>
<feature type="transmembrane region" description="Helical" evidence="1">
    <location>
        <begin position="210"/>
        <end position="231"/>
    </location>
</feature>
<organism evidence="3 4">
    <name type="scientific">Halapricum salinum</name>
    <dbReference type="NCBI Taxonomy" id="1457250"/>
    <lineage>
        <taxon>Archaea</taxon>
        <taxon>Methanobacteriati</taxon>
        <taxon>Methanobacteriota</taxon>
        <taxon>Stenosarchaea group</taxon>
        <taxon>Halobacteria</taxon>
        <taxon>Halobacteriales</taxon>
        <taxon>Haloarculaceae</taxon>
        <taxon>Halapricum</taxon>
    </lineage>
</organism>
<feature type="domain" description="DUF7847" evidence="2">
    <location>
        <begin position="17"/>
        <end position="262"/>
    </location>
</feature>
<proteinExistence type="predicted"/>
<dbReference type="OrthoDB" id="205869at2157"/>
<protein>
    <recommendedName>
        <fullName evidence="2">DUF7847 domain-containing protein</fullName>
    </recommendedName>
</protein>
<sequence>MSVDDEFDDPTETTSLDVADPLSEGLDSLLSATGAQLVALLTLVGFGSTVLSQSLTVQVGRDVLEYIRETADMSQPETQEAVAEFERLLDNTGFALDVSIPVLLAGLLVLALVSEAVLIVAVRVFANAEQDGIPVDLATRRLPIATLYGFIGGILLGIAVVFGLLLFIVPGILIFIGTLFFRQEIALADKGPIQAISGTWAVTKGNRWTLLLLVVILWAIGFAIGLVPGFIPGTVGLVLTVLVSSVMSVFTIAVVTDAYVRLSDQPAETDQSTETSTDML</sequence>
<feature type="transmembrane region" description="Helical" evidence="1">
    <location>
        <begin position="237"/>
        <end position="260"/>
    </location>
</feature>
<feature type="transmembrane region" description="Helical" evidence="1">
    <location>
        <begin position="146"/>
        <end position="176"/>
    </location>
</feature>
<dbReference type="KEGG" id="hsn:DV733_02895"/>
<dbReference type="STRING" id="1457250.GCA_000755225_02876"/>
<dbReference type="RefSeq" id="WP_049993687.1">
    <property type="nucleotide sequence ID" value="NZ_CP031310.1"/>
</dbReference>
<reference evidence="3 4" key="1">
    <citation type="journal article" date="2019" name="Nat. Commun.">
        <title>A new type of DNA phosphorothioation-based antiviral system in archaea.</title>
        <authorList>
            <person name="Xiong L."/>
            <person name="Liu S."/>
            <person name="Chen S."/>
            <person name="Xiao Y."/>
            <person name="Zhu B."/>
            <person name="Gao Y."/>
            <person name="Zhang Y."/>
            <person name="Chen B."/>
            <person name="Luo J."/>
            <person name="Deng Z."/>
            <person name="Chen X."/>
            <person name="Wang L."/>
            <person name="Chen S."/>
        </authorList>
    </citation>
    <scope>NUCLEOTIDE SEQUENCE [LARGE SCALE GENOMIC DNA]</scope>
    <source>
        <strain evidence="3 4">CBA1105</strain>
    </source>
</reference>
<dbReference type="Proteomes" id="UP000296706">
    <property type="component" value="Chromosome"/>
</dbReference>
<feature type="transmembrane region" description="Helical" evidence="1">
    <location>
        <begin position="102"/>
        <end position="126"/>
    </location>
</feature>
<dbReference type="Pfam" id="PF25231">
    <property type="entry name" value="DUF7847"/>
    <property type="match status" value="1"/>
</dbReference>
<keyword evidence="4" id="KW-1185">Reference proteome</keyword>
<keyword evidence="1" id="KW-1133">Transmembrane helix</keyword>
<feature type="transmembrane region" description="Helical" evidence="1">
    <location>
        <begin position="29"/>
        <end position="51"/>
    </location>
</feature>
<accession>A0A4D6H8N5</accession>
<keyword evidence="1" id="KW-0812">Transmembrane</keyword>